<organism evidence="9 10">
    <name type="scientific">Buchnera aphidicola subsp. Rhopalosiphum padi</name>
    <dbReference type="NCBI Taxonomy" id="98793"/>
    <lineage>
        <taxon>Bacteria</taxon>
        <taxon>Pseudomonadati</taxon>
        <taxon>Pseudomonadota</taxon>
        <taxon>Gammaproteobacteria</taxon>
        <taxon>Enterobacterales</taxon>
        <taxon>Erwiniaceae</taxon>
        <taxon>Buchnera</taxon>
    </lineage>
</organism>
<dbReference type="Proteomes" id="UP000298688">
    <property type="component" value="Chromosome"/>
</dbReference>
<dbReference type="FunFam" id="3.40.50.300:FF:000106">
    <property type="entry name" value="Adenylate kinase mitochondrial"/>
    <property type="match status" value="1"/>
</dbReference>
<comment type="catalytic activity">
    <reaction evidence="5 7">
        <text>AMP + ATP = 2 ADP</text>
        <dbReference type="Rhea" id="RHEA:12973"/>
        <dbReference type="ChEBI" id="CHEBI:30616"/>
        <dbReference type="ChEBI" id="CHEBI:456215"/>
        <dbReference type="ChEBI" id="CHEBI:456216"/>
        <dbReference type="EC" id="2.7.4.3"/>
    </reaction>
</comment>
<dbReference type="Pfam" id="PF00406">
    <property type="entry name" value="ADK"/>
    <property type="match status" value="1"/>
</dbReference>
<dbReference type="Gene3D" id="3.40.50.300">
    <property type="entry name" value="P-loop containing nucleotide triphosphate hydrolases"/>
    <property type="match status" value="1"/>
</dbReference>
<dbReference type="InterPro" id="IPR033690">
    <property type="entry name" value="Adenylat_kinase_CS"/>
</dbReference>
<dbReference type="EMBL" id="CP034858">
    <property type="protein sequence ID" value="QCI25106.1"/>
    <property type="molecule type" value="Genomic_DNA"/>
</dbReference>
<comment type="similarity">
    <text evidence="5 6">Belongs to the adenylate kinase family.</text>
</comment>
<keyword evidence="5" id="KW-0963">Cytoplasm</keyword>
<evidence type="ECO:0000313" key="9">
    <source>
        <dbReference type="EMBL" id="QCI25106.1"/>
    </source>
</evidence>
<dbReference type="NCBIfam" id="TIGR01351">
    <property type="entry name" value="adk"/>
    <property type="match status" value="1"/>
</dbReference>
<dbReference type="CDD" id="cd01428">
    <property type="entry name" value="ADK"/>
    <property type="match status" value="1"/>
</dbReference>
<accession>A0A4D6Y5W3</accession>
<feature type="binding site" evidence="5">
    <location>
        <position position="123"/>
    </location>
    <ligand>
        <name>ATP</name>
        <dbReference type="ChEBI" id="CHEBI:30616"/>
    </ligand>
</feature>
<dbReference type="InterPro" id="IPR027417">
    <property type="entry name" value="P-loop_NTPase"/>
</dbReference>
<protein>
    <recommendedName>
        <fullName evidence="5 7">Adenylate kinase</fullName>
        <shortName evidence="5">AK</shortName>
        <ecNumber evidence="5 7">2.7.4.3</ecNumber>
    </recommendedName>
    <alternativeName>
        <fullName evidence="5">ATP-AMP transphosphorylase</fullName>
    </alternativeName>
    <alternativeName>
        <fullName evidence="5">ATP:AMP phosphotransferase</fullName>
    </alternativeName>
    <alternativeName>
        <fullName evidence="5">Adenylate monophosphate kinase</fullName>
    </alternativeName>
</protein>
<dbReference type="NCBIfam" id="NF001379">
    <property type="entry name" value="PRK00279.1-1"/>
    <property type="match status" value="1"/>
</dbReference>
<dbReference type="GO" id="GO:0005737">
    <property type="term" value="C:cytoplasm"/>
    <property type="evidence" value="ECO:0007669"/>
    <property type="project" value="UniProtKB-SubCell"/>
</dbReference>
<evidence type="ECO:0000256" key="1">
    <source>
        <dbReference type="ARBA" id="ARBA00022679"/>
    </source>
</evidence>
<feature type="region of interest" description="LID" evidence="5">
    <location>
        <begin position="122"/>
        <end position="159"/>
    </location>
</feature>
<dbReference type="InterPro" id="IPR007862">
    <property type="entry name" value="Adenylate_kinase_lid-dom"/>
</dbReference>
<comment type="pathway">
    <text evidence="5">Purine metabolism; AMP biosynthesis via salvage pathway; AMP from ADP: step 1/1.</text>
</comment>
<dbReference type="PANTHER" id="PTHR23359">
    <property type="entry name" value="NUCLEOTIDE KINASE"/>
    <property type="match status" value="1"/>
</dbReference>
<dbReference type="InterPro" id="IPR006259">
    <property type="entry name" value="Adenyl_kin_sub"/>
</dbReference>
<dbReference type="RefSeq" id="WP_158337483.1">
    <property type="nucleotide sequence ID" value="NZ_CP034858.1"/>
</dbReference>
<keyword evidence="5 7" id="KW-0067">ATP-binding</keyword>
<comment type="domain">
    <text evidence="5">Consists of three domains, a large central CORE domain and two small peripheral domains, NMPbind and LID, which undergo movements during catalysis. The LID domain closes over the site of phosphoryl transfer upon ATP binding. Assembling and dissambling the active center during each catalytic cycle provides an effective means to prevent ATP hydrolysis.</text>
</comment>
<feature type="region of interest" description="NMP" evidence="5">
    <location>
        <begin position="30"/>
        <end position="59"/>
    </location>
</feature>
<name>A0A4D6Y5W3_BUCRP</name>
<dbReference type="Pfam" id="PF05191">
    <property type="entry name" value="ADK_lid"/>
    <property type="match status" value="1"/>
</dbReference>
<dbReference type="HAMAP" id="MF_00235">
    <property type="entry name" value="Adenylate_kinase_Adk"/>
    <property type="match status" value="1"/>
</dbReference>
<feature type="binding site" evidence="5">
    <location>
        <begin position="10"/>
        <end position="15"/>
    </location>
    <ligand>
        <name>ATP</name>
        <dbReference type="ChEBI" id="CHEBI:30616"/>
    </ligand>
</feature>
<evidence type="ECO:0000256" key="7">
    <source>
        <dbReference type="RuleBase" id="RU003331"/>
    </source>
</evidence>
<feature type="binding site" evidence="5">
    <location>
        <position position="92"/>
    </location>
    <ligand>
        <name>AMP</name>
        <dbReference type="ChEBI" id="CHEBI:456215"/>
    </ligand>
</feature>
<evidence type="ECO:0000256" key="3">
    <source>
        <dbReference type="ARBA" id="ARBA00022741"/>
    </source>
</evidence>
<dbReference type="GO" id="GO:0044209">
    <property type="term" value="P:AMP salvage"/>
    <property type="evidence" value="ECO:0007669"/>
    <property type="project" value="UniProtKB-UniRule"/>
</dbReference>
<dbReference type="PRINTS" id="PR00094">
    <property type="entry name" value="ADENYLTKNASE"/>
</dbReference>
<dbReference type="PROSITE" id="PS00113">
    <property type="entry name" value="ADENYLATE_KINASE"/>
    <property type="match status" value="1"/>
</dbReference>
<sequence length="213" mass="24726">MRIILLGAPGTGKGTQAKLIAENYNISKISTGDILRENIQKKNIIGKKINNLLKNGELVPNKIVCNLIGERIQKKDCINGFLLDGFPRTQEQAEYISNLKIKIDYVLELIVPYELILKRICGRRVHTASGRIYNINYNPPKEEGKDDLTQEKLTIREDDKIEIVKKRLETYEENAYLLNQYYSKQKKINYFKIDGKQDIWNIQEKIAMVLKKR</sequence>
<feature type="binding site" evidence="5">
    <location>
        <begin position="85"/>
        <end position="88"/>
    </location>
    <ligand>
        <name>AMP</name>
        <dbReference type="ChEBI" id="CHEBI:456215"/>
    </ligand>
</feature>
<feature type="binding site" evidence="5">
    <location>
        <begin position="132"/>
        <end position="133"/>
    </location>
    <ligand>
        <name>ATP</name>
        <dbReference type="ChEBI" id="CHEBI:30616"/>
    </ligand>
</feature>
<keyword evidence="4 5" id="KW-0418">Kinase</keyword>
<dbReference type="OrthoDB" id="9805030at2"/>
<evidence type="ECO:0000259" key="8">
    <source>
        <dbReference type="Pfam" id="PF05191"/>
    </source>
</evidence>
<reference evidence="9 10" key="2">
    <citation type="submission" date="2019-05" db="EMBL/GenBank/DDBJ databases">
        <title>Genome evolution of the obligate endosymbiont Buchnera aphidicola.</title>
        <authorList>
            <person name="Moran N.A."/>
        </authorList>
    </citation>
    <scope>NUCLEOTIDE SEQUENCE [LARGE SCALE GENOMIC DNA]</scope>
    <source>
        <strain evidence="9 10">Rpa</strain>
    </source>
</reference>
<proteinExistence type="inferred from homology"/>
<comment type="function">
    <text evidence="5">Catalyzes the reversible transfer of the terminal phosphate group between ATP and AMP. Plays an important role in cellular energy homeostasis and in adenine nucleotide metabolism.</text>
</comment>
<dbReference type="InterPro" id="IPR000850">
    <property type="entry name" value="Adenylat/UMP-CMP_kin"/>
</dbReference>
<evidence type="ECO:0000256" key="5">
    <source>
        <dbReference type="HAMAP-Rule" id="MF_00235"/>
    </source>
</evidence>
<evidence type="ECO:0000313" key="10">
    <source>
        <dbReference type="Proteomes" id="UP000298688"/>
    </source>
</evidence>
<comment type="subcellular location">
    <subcellularLocation>
        <location evidence="5 7">Cytoplasm</location>
    </subcellularLocation>
</comment>
<evidence type="ECO:0000256" key="4">
    <source>
        <dbReference type="ARBA" id="ARBA00022777"/>
    </source>
</evidence>
<evidence type="ECO:0000256" key="6">
    <source>
        <dbReference type="RuleBase" id="RU003330"/>
    </source>
</evidence>
<reference evidence="9 10" key="1">
    <citation type="submission" date="2018-12" db="EMBL/GenBank/DDBJ databases">
        <authorList>
            <person name="Chong R.A."/>
        </authorList>
    </citation>
    <scope>NUCLEOTIDE SEQUENCE [LARGE SCALE GENOMIC DNA]</scope>
    <source>
        <strain evidence="9 10">Rpa</strain>
    </source>
</reference>
<feature type="binding site" evidence="5">
    <location>
        <position position="197"/>
    </location>
    <ligand>
        <name>ATP</name>
        <dbReference type="ChEBI" id="CHEBI:30616"/>
    </ligand>
</feature>
<feature type="binding site" evidence="5">
    <location>
        <position position="36"/>
    </location>
    <ligand>
        <name>AMP</name>
        <dbReference type="ChEBI" id="CHEBI:456215"/>
    </ligand>
</feature>
<dbReference type="GO" id="GO:0005524">
    <property type="term" value="F:ATP binding"/>
    <property type="evidence" value="ECO:0007669"/>
    <property type="project" value="UniProtKB-UniRule"/>
</dbReference>
<feature type="binding site" evidence="5">
    <location>
        <begin position="57"/>
        <end position="59"/>
    </location>
    <ligand>
        <name>AMP</name>
        <dbReference type="ChEBI" id="CHEBI:456215"/>
    </ligand>
</feature>
<evidence type="ECO:0000256" key="2">
    <source>
        <dbReference type="ARBA" id="ARBA00022727"/>
    </source>
</evidence>
<dbReference type="GO" id="GO:0004017">
    <property type="term" value="F:AMP kinase activity"/>
    <property type="evidence" value="ECO:0007669"/>
    <property type="project" value="UniProtKB-UniRule"/>
</dbReference>
<comment type="subunit">
    <text evidence="5 7">Monomer.</text>
</comment>
<keyword evidence="2 5" id="KW-0545">Nucleotide biosynthesis</keyword>
<keyword evidence="3 5" id="KW-0547">Nucleotide-binding</keyword>
<comment type="caution">
    <text evidence="5">Lacks conserved residue(s) required for the propagation of feature annotation.</text>
</comment>
<dbReference type="SUPFAM" id="SSF52540">
    <property type="entry name" value="P-loop containing nucleoside triphosphate hydrolases"/>
    <property type="match status" value="1"/>
</dbReference>
<feature type="domain" description="Adenylate kinase active site lid" evidence="8">
    <location>
        <begin position="123"/>
        <end position="158"/>
    </location>
</feature>
<dbReference type="UniPathway" id="UPA00588">
    <property type="reaction ID" value="UER00649"/>
</dbReference>
<dbReference type="AlphaFoldDB" id="A0A4D6Y5W3"/>
<gene>
    <name evidence="5" type="primary">adk</name>
    <name evidence="9" type="ORF">D9V76_02485</name>
</gene>
<keyword evidence="1 5" id="KW-0808">Transferase</keyword>
<feature type="binding site" evidence="5">
    <location>
        <position position="167"/>
    </location>
    <ligand>
        <name>AMP</name>
        <dbReference type="ChEBI" id="CHEBI:456215"/>
    </ligand>
</feature>
<feature type="binding site" evidence="5">
    <location>
        <position position="31"/>
    </location>
    <ligand>
        <name>AMP</name>
        <dbReference type="ChEBI" id="CHEBI:456215"/>
    </ligand>
</feature>
<feature type="binding site" evidence="5">
    <location>
        <position position="156"/>
    </location>
    <ligand>
        <name>AMP</name>
        <dbReference type="ChEBI" id="CHEBI:456215"/>
    </ligand>
</feature>
<dbReference type="EC" id="2.7.4.3" evidence="5 7"/>